<accession>A0ABW5APC6</accession>
<dbReference type="InterPro" id="IPR029052">
    <property type="entry name" value="Metallo-depent_PP-like"/>
</dbReference>
<evidence type="ECO:0000256" key="1">
    <source>
        <dbReference type="SAM" id="SignalP"/>
    </source>
</evidence>
<gene>
    <name evidence="2" type="ORF">ACFSOX_21960</name>
</gene>
<dbReference type="EMBL" id="JBHUIW010000036">
    <property type="protein sequence ID" value="MFD2184828.1"/>
    <property type="molecule type" value="Genomic_DNA"/>
</dbReference>
<comment type="caution">
    <text evidence="2">The sequence shown here is derived from an EMBL/GenBank/DDBJ whole genome shotgun (WGS) entry which is preliminary data.</text>
</comment>
<dbReference type="SUPFAM" id="SSF56300">
    <property type="entry name" value="Metallo-dependent phosphatases"/>
    <property type="match status" value="1"/>
</dbReference>
<evidence type="ECO:0000313" key="3">
    <source>
        <dbReference type="Proteomes" id="UP001597314"/>
    </source>
</evidence>
<evidence type="ECO:0008006" key="4">
    <source>
        <dbReference type="Google" id="ProtNLM"/>
    </source>
</evidence>
<dbReference type="Gene3D" id="3.60.21.10">
    <property type="match status" value="1"/>
</dbReference>
<organism evidence="2 3">
    <name type="scientific">Rhodoplanes azumiensis</name>
    <dbReference type="NCBI Taxonomy" id="1897628"/>
    <lineage>
        <taxon>Bacteria</taxon>
        <taxon>Pseudomonadati</taxon>
        <taxon>Pseudomonadota</taxon>
        <taxon>Alphaproteobacteria</taxon>
        <taxon>Hyphomicrobiales</taxon>
        <taxon>Nitrobacteraceae</taxon>
        <taxon>Rhodoplanes</taxon>
    </lineage>
</organism>
<name>A0ABW5APC6_9BRAD</name>
<evidence type="ECO:0000313" key="2">
    <source>
        <dbReference type="EMBL" id="MFD2184828.1"/>
    </source>
</evidence>
<sequence>MRRPALALATLAALAASAAPPVVAAESVGGPRAFSFVALGDMPYTVPADYERFDRLIAAINRLRPAFSIHVGDTKSGSTACTDAAFQTVLDQFRTFEQPLVYAIGDNEWTDCHRTGSDPRERLARVREMFFPDPEKSLGRAPMAIESQARAMPEYARYVENARFVRNDVLFVTLHVVGSNNGFETREPAAATEYFERNRANLAWLAASFAKARESGARAVVIALQANLWDIRDSVGTIPPASGFRDTIQAIEREARAFGRPVLLVQGDYHTLEVTGFRDTRMRLVPGVQRLQVMGETEVHAVRVVVDPDMPGVFSFVPLIVPENVKP</sequence>
<keyword evidence="1" id="KW-0732">Signal</keyword>
<dbReference type="RefSeq" id="WP_378479964.1">
    <property type="nucleotide sequence ID" value="NZ_JBHUIW010000036.1"/>
</dbReference>
<dbReference type="Proteomes" id="UP001597314">
    <property type="component" value="Unassembled WGS sequence"/>
</dbReference>
<reference evidence="3" key="1">
    <citation type="journal article" date="2019" name="Int. J. Syst. Evol. Microbiol.">
        <title>The Global Catalogue of Microorganisms (GCM) 10K type strain sequencing project: providing services to taxonomists for standard genome sequencing and annotation.</title>
        <authorList>
            <consortium name="The Broad Institute Genomics Platform"/>
            <consortium name="The Broad Institute Genome Sequencing Center for Infectious Disease"/>
            <person name="Wu L."/>
            <person name="Ma J."/>
        </authorList>
    </citation>
    <scope>NUCLEOTIDE SEQUENCE [LARGE SCALE GENOMIC DNA]</scope>
    <source>
        <strain evidence="3">CGMCC 1.6774</strain>
    </source>
</reference>
<proteinExistence type="predicted"/>
<feature type="chain" id="PRO_5045969151" description="Calcineurin-like phosphoesterase domain-containing protein" evidence="1">
    <location>
        <begin position="25"/>
        <end position="327"/>
    </location>
</feature>
<feature type="signal peptide" evidence="1">
    <location>
        <begin position="1"/>
        <end position="24"/>
    </location>
</feature>
<protein>
    <recommendedName>
        <fullName evidence="4">Calcineurin-like phosphoesterase domain-containing protein</fullName>
    </recommendedName>
</protein>
<keyword evidence="3" id="KW-1185">Reference proteome</keyword>